<organism evidence="1 2">
    <name type="scientific">Septoria linicola</name>
    <dbReference type="NCBI Taxonomy" id="215465"/>
    <lineage>
        <taxon>Eukaryota</taxon>
        <taxon>Fungi</taxon>
        <taxon>Dikarya</taxon>
        <taxon>Ascomycota</taxon>
        <taxon>Pezizomycotina</taxon>
        <taxon>Dothideomycetes</taxon>
        <taxon>Dothideomycetidae</taxon>
        <taxon>Mycosphaerellales</taxon>
        <taxon>Mycosphaerellaceae</taxon>
        <taxon>Septoria</taxon>
    </lineage>
</organism>
<sequence>MAWGQCNKFCCSDVCKYRDAFPTKLPNLTNPIHPIFQQDAFDPNIDYSLLEVSLRLASRYLTLGKVAHNICVVVDGVQTVYTDSIGDHIVRSATDEHCQPPKNADDYTHYIHWRANEILRGAMGKNHFHILPNTERGGKSKPRIGSFIPALPLYQRGFPCDVYIGGYMYRQVQSLNQILDLQGHLSGPDLAELLYCHFELARLLIHELLHSIKTLYNGVRRWEHHCSPDALLSEGGYDIEAAIFGGDGMVSAAWSKDILLARRKEYCTKGQLRTAPRVPTVLFYNWPSRGWLDMYRSRRHKMGVINGEKLKCTTVENVPFSFIEELLQEGYWVTTSKGKRTPLEKLNVPRKGRNWGVMWNWKKDTLQPWLSKAECAVGKAANE</sequence>
<dbReference type="EMBL" id="CP099421">
    <property type="protein sequence ID" value="USW51987.1"/>
    <property type="molecule type" value="Genomic_DNA"/>
</dbReference>
<accession>A0A9Q9AU15</accession>
<reference evidence="1" key="1">
    <citation type="submission" date="2022-06" db="EMBL/GenBank/DDBJ databases">
        <title>Complete genome sequences of two strains of the flax pathogen Septoria linicola.</title>
        <authorList>
            <person name="Lapalu N."/>
            <person name="Simon A."/>
            <person name="Demenou B."/>
            <person name="Paumier D."/>
            <person name="Guillot M.-P."/>
            <person name="Gout L."/>
            <person name="Valade R."/>
        </authorList>
    </citation>
    <scope>NUCLEOTIDE SEQUENCE</scope>
    <source>
        <strain evidence="1">SE15195</strain>
    </source>
</reference>
<protein>
    <submittedName>
        <fullName evidence="1">Uncharacterized protein</fullName>
    </submittedName>
</protein>
<evidence type="ECO:0000313" key="1">
    <source>
        <dbReference type="EMBL" id="USW51987.1"/>
    </source>
</evidence>
<gene>
    <name evidence="1" type="ORF">Slin15195_G053060</name>
</gene>
<evidence type="ECO:0000313" key="2">
    <source>
        <dbReference type="Proteomes" id="UP001056384"/>
    </source>
</evidence>
<name>A0A9Q9AU15_9PEZI</name>
<proteinExistence type="predicted"/>
<dbReference type="AlphaFoldDB" id="A0A9Q9AU15"/>
<keyword evidence="2" id="KW-1185">Reference proteome</keyword>
<dbReference type="Proteomes" id="UP001056384">
    <property type="component" value="Chromosome 4"/>
</dbReference>